<evidence type="ECO:0000313" key="1">
    <source>
        <dbReference type="EMBL" id="GIX72142.1"/>
    </source>
</evidence>
<dbReference type="EMBL" id="BPLR01019822">
    <property type="protein sequence ID" value="GIX72142.1"/>
    <property type="molecule type" value="Genomic_DNA"/>
</dbReference>
<name>A0AAV4MI52_CAEEX</name>
<proteinExistence type="predicted"/>
<gene>
    <name evidence="1" type="ORF">CEXT_545731</name>
</gene>
<comment type="caution">
    <text evidence="1">The sequence shown here is derived from an EMBL/GenBank/DDBJ whole genome shotgun (WGS) entry which is preliminary data.</text>
</comment>
<accession>A0AAV4MI52</accession>
<dbReference type="Proteomes" id="UP001054945">
    <property type="component" value="Unassembled WGS sequence"/>
</dbReference>
<keyword evidence="2" id="KW-1185">Reference proteome</keyword>
<dbReference type="AlphaFoldDB" id="A0AAV4MI52"/>
<reference evidence="1 2" key="1">
    <citation type="submission" date="2021-06" db="EMBL/GenBank/DDBJ databases">
        <title>Caerostris extrusa draft genome.</title>
        <authorList>
            <person name="Kono N."/>
            <person name="Arakawa K."/>
        </authorList>
    </citation>
    <scope>NUCLEOTIDE SEQUENCE [LARGE SCALE GENOMIC DNA]</scope>
</reference>
<evidence type="ECO:0000313" key="2">
    <source>
        <dbReference type="Proteomes" id="UP001054945"/>
    </source>
</evidence>
<sequence>MKNALIDVLRSMATEVFDWYTKHRHFISEDLDVLSSFHWRSDGTIEEIKTAEDLVQRQDADIGSRFKIACYYLLTVDMQRLMEESPYTCEGLFQSILQAVMMSLLARRRAYNSSSNSNFWQKSYCCICGKKDVIQVTQ</sequence>
<organism evidence="1 2">
    <name type="scientific">Caerostris extrusa</name>
    <name type="common">Bark spider</name>
    <name type="synonym">Caerostris bankana</name>
    <dbReference type="NCBI Taxonomy" id="172846"/>
    <lineage>
        <taxon>Eukaryota</taxon>
        <taxon>Metazoa</taxon>
        <taxon>Ecdysozoa</taxon>
        <taxon>Arthropoda</taxon>
        <taxon>Chelicerata</taxon>
        <taxon>Arachnida</taxon>
        <taxon>Araneae</taxon>
        <taxon>Araneomorphae</taxon>
        <taxon>Entelegynae</taxon>
        <taxon>Araneoidea</taxon>
        <taxon>Araneidae</taxon>
        <taxon>Caerostris</taxon>
    </lineage>
</organism>
<protein>
    <submittedName>
        <fullName evidence="1">Uncharacterized protein</fullName>
    </submittedName>
</protein>